<feature type="domain" description="NAD-glutamate dehydrogenase N-terminal ACT1" evidence="4">
    <location>
        <begin position="76"/>
        <end position="200"/>
    </location>
</feature>
<dbReference type="GO" id="GO:0004352">
    <property type="term" value="F:glutamate dehydrogenase (NAD+) activity"/>
    <property type="evidence" value="ECO:0007669"/>
    <property type="project" value="UniProtKB-EC"/>
</dbReference>
<evidence type="ECO:0000259" key="6">
    <source>
        <dbReference type="Pfam" id="PF21077"/>
    </source>
</evidence>
<feature type="domain" description="NAD-specific glutamate dehydrogenase C-terminal" evidence="3">
    <location>
        <begin position="1318"/>
        <end position="1643"/>
    </location>
</feature>
<dbReference type="Pfam" id="PF21074">
    <property type="entry name" value="GDH_C"/>
    <property type="match status" value="1"/>
</dbReference>
<dbReference type="InterPro" id="IPR036291">
    <property type="entry name" value="NAD(P)-bd_dom_sf"/>
</dbReference>
<dbReference type="InterPro" id="IPR049058">
    <property type="entry name" value="NAD_Glu_DH_HM2"/>
</dbReference>
<evidence type="ECO:0000313" key="7">
    <source>
        <dbReference type="EMBL" id="EHN12201.1"/>
    </source>
</evidence>
<comment type="caution">
    <text evidence="7">The sequence shown here is derived from an EMBL/GenBank/DDBJ whole genome shotgun (WGS) entry which is preliminary data.</text>
</comment>
<dbReference type="InterPro" id="IPR007780">
    <property type="entry name" value="NAD_Glu_DH_bac"/>
</dbReference>
<dbReference type="SUPFAM" id="SSF53223">
    <property type="entry name" value="Aminoacid dehydrogenase-like, N-terminal domain"/>
    <property type="match status" value="1"/>
</dbReference>
<evidence type="ECO:0000259" key="4">
    <source>
        <dbReference type="Pfam" id="PF21075"/>
    </source>
</evidence>
<dbReference type="PATRIC" id="fig|1097667.3.peg.874"/>
<dbReference type="SUPFAM" id="SSF51735">
    <property type="entry name" value="NAD(P)-binding Rossmann-fold domains"/>
    <property type="match status" value="1"/>
</dbReference>
<dbReference type="InterPro" id="IPR046346">
    <property type="entry name" value="Aminoacid_DH-like_N_sf"/>
</dbReference>
<dbReference type="Proteomes" id="UP000005143">
    <property type="component" value="Unassembled WGS sequence"/>
</dbReference>
<dbReference type="InterPro" id="IPR049062">
    <property type="entry name" value="NAD_Glu_DH_ACT2"/>
</dbReference>
<feature type="domain" description="NAD-glutamate dehydrogenase catalytic" evidence="2">
    <location>
        <begin position="780"/>
        <end position="1272"/>
    </location>
</feature>
<protein>
    <submittedName>
        <fullName evidence="7">NAD-specific glutamate dehydrogenase</fullName>
        <ecNumber evidence="7">1.4.1.2</ecNumber>
    </submittedName>
</protein>
<evidence type="ECO:0000256" key="1">
    <source>
        <dbReference type="SAM" id="MobiDB-lite"/>
    </source>
</evidence>
<dbReference type="EC" id="1.4.1.2" evidence="7"/>
<feature type="domain" description="NAD-glutamate dehydrogenase ACT2" evidence="5">
    <location>
        <begin position="453"/>
        <end position="532"/>
    </location>
</feature>
<dbReference type="Pfam" id="PF21073">
    <property type="entry name" value="GDH_HM1"/>
    <property type="match status" value="1"/>
</dbReference>
<dbReference type="GO" id="GO:0006538">
    <property type="term" value="P:L-glutamate catabolic process"/>
    <property type="evidence" value="ECO:0007669"/>
    <property type="project" value="InterPro"/>
</dbReference>
<dbReference type="EMBL" id="AGUD01000040">
    <property type="protein sequence ID" value="EHN12201.1"/>
    <property type="molecule type" value="Genomic_DNA"/>
</dbReference>
<reference evidence="7 8" key="1">
    <citation type="journal article" date="2013" name="Biodegradation">
        <title>Quantitative proteomic analysis of ibuprofen-degrading Patulibacter sp. strain I11.</title>
        <authorList>
            <person name="Almeida B."/>
            <person name="Kjeldal H."/>
            <person name="Lolas I."/>
            <person name="Knudsen A.D."/>
            <person name="Carvalho G."/>
            <person name="Nielsen K.L."/>
            <person name="Barreto Crespo M.T."/>
            <person name="Stensballe A."/>
            <person name="Nielsen J.L."/>
        </authorList>
    </citation>
    <scope>NUCLEOTIDE SEQUENCE [LARGE SCALE GENOMIC DNA]</scope>
    <source>
        <strain evidence="7 8">I11</strain>
    </source>
</reference>
<dbReference type="PIRSF" id="PIRSF036761">
    <property type="entry name" value="GDH_Mll4104"/>
    <property type="match status" value="1"/>
</dbReference>
<dbReference type="PANTHER" id="PTHR43403:SF1">
    <property type="entry name" value="NAD-SPECIFIC GLUTAMATE DEHYDROGENASE"/>
    <property type="match status" value="1"/>
</dbReference>
<dbReference type="Pfam" id="PF21075">
    <property type="entry name" value="GDH_ACT1"/>
    <property type="match status" value="1"/>
</dbReference>
<dbReference type="InterPro" id="IPR048381">
    <property type="entry name" value="GDH_C"/>
</dbReference>
<dbReference type="GO" id="GO:0004069">
    <property type="term" value="F:L-aspartate:2-oxoglutarate aminotransferase activity"/>
    <property type="evidence" value="ECO:0007669"/>
    <property type="project" value="InterPro"/>
</dbReference>
<evidence type="ECO:0000259" key="5">
    <source>
        <dbReference type="Pfam" id="PF21076"/>
    </source>
</evidence>
<evidence type="ECO:0000259" key="2">
    <source>
        <dbReference type="Pfam" id="PF05088"/>
    </source>
</evidence>
<keyword evidence="7" id="KW-0560">Oxidoreductase</keyword>
<dbReference type="Pfam" id="PF21076">
    <property type="entry name" value="GDH_ACT2"/>
    <property type="match status" value="1"/>
</dbReference>
<accession>H0E264</accession>
<proteinExistence type="predicted"/>
<dbReference type="Gene3D" id="3.40.50.720">
    <property type="entry name" value="NAD(P)-binding Rossmann-like Domain"/>
    <property type="match status" value="1"/>
</dbReference>
<dbReference type="InterPro" id="IPR024727">
    <property type="entry name" value="NAD_Glu_DH_N_ACT1"/>
</dbReference>
<evidence type="ECO:0000259" key="3">
    <source>
        <dbReference type="Pfam" id="PF21074"/>
    </source>
</evidence>
<dbReference type="Pfam" id="PF05088">
    <property type="entry name" value="Bac_GDH_CD"/>
    <property type="match status" value="1"/>
</dbReference>
<dbReference type="InterPro" id="IPR028971">
    <property type="entry name" value="NAD-GDH_cat"/>
</dbReference>
<gene>
    <name evidence="7" type="ORF">PAI11_08770</name>
</gene>
<dbReference type="Pfam" id="PF21077">
    <property type="entry name" value="GDH_ACT3"/>
    <property type="match status" value="1"/>
</dbReference>
<dbReference type="InterPro" id="IPR049064">
    <property type="entry name" value="NAD_Glu_DH_ACT3"/>
</dbReference>
<feature type="domain" description="NAD-glutamate dehydrogenase ACT3" evidence="6">
    <location>
        <begin position="614"/>
        <end position="673"/>
    </location>
</feature>
<dbReference type="PANTHER" id="PTHR43403">
    <property type="entry name" value="NAD-SPECIFIC GLUTAMATE DEHYDROGENASE"/>
    <property type="match status" value="1"/>
</dbReference>
<organism evidence="7 8">
    <name type="scientific">Patulibacter medicamentivorans</name>
    <dbReference type="NCBI Taxonomy" id="1097667"/>
    <lineage>
        <taxon>Bacteria</taxon>
        <taxon>Bacillati</taxon>
        <taxon>Actinomycetota</taxon>
        <taxon>Thermoleophilia</taxon>
        <taxon>Solirubrobacterales</taxon>
        <taxon>Patulibacteraceae</taxon>
        <taxon>Patulibacter</taxon>
    </lineage>
</organism>
<evidence type="ECO:0000313" key="8">
    <source>
        <dbReference type="Proteomes" id="UP000005143"/>
    </source>
</evidence>
<dbReference type="InterPro" id="IPR049056">
    <property type="entry name" value="NAD_Glu_DH_HM3"/>
</dbReference>
<sequence>MQPLVHGHRTVTRRAIGALVSAGVAIEQTEAGVQHDSTVEAVLEQVAEEHDGRRDALSTLAREYLRRESAGGEALDPEAEAATVRGLLQLADQRGTATASVRAFTPSQREHGYETAGSVLETNVPDQAFLVDTITEQVRAHGLQPRVVRHPVVGVVRDGHHRITCITTIGEDPAARAESLVHIELDRRLTPEEVAALEDDVRGALGAAQRVVADFPALQERLREIAGAIAAQGDGVAEGDVGPTSGSSTREEPEQDPDDDPDEVAAFLEWLAEDNAVLLGAVDHDLEDGTPIAGSELGLLVEEQARQAGREPIEPPAPGTLERLRAGDLISIGHTVALSPVHRRARMEDVAIRGVGEDGRPLLRRLVLLVASRAYAAPASETPLLRGTLHRILRDEQVLPGSHDWKAIVALFDSFPKDELFALPAADLRRTLMGFVDLGPGRVALRARVAADGRTGTVVVAVPRSSYDASVRDALRELACRSFGTDRVATHEVLREGDHAYLHLQLYDPEGLDDVRAEALEQAAARLARSWDDRLAEALIARGGEERGRVLAARWAGRLPGQYKAGLDPVAAVHDVEALEELTRGGAELLVALKHEAPDDRPAAGRVGAAGMTRVAFLVRGPKVELSRAMPILEHLGLHVVEERPTQLRSGDEIWIQDFGVLGPDGRPLDLDDCGDRVAAAITAAWRGETESDSLNRLVVVTPMGHERLEVLRAYRRYRQRIGSRFTEGYQNDVIVQHAAITEKLVRLFELRFGAPAADGSGGPDAPRDEPAEQALKVEILADLDEVPSLDHDRILRNQLQMIEATYRTNAYRPGRQALAFKLKSAEVPAIPHPTPLWEIYVHGLDVEGIHLRGGMIARGGLRWSDRMDYRTEVLGLMRAQMVKNSVIVPAGAKGGFLVRNPPRPAAAATDHARLREAVREGYVHFISALLDVTDDLRAGAVVHPTGVRVLDGDDQYLVVAADKGTATFSDTANEIAVARGFWLGDAFASGGSAGYDHKVLGITARGAWESVKRHFREIGVDPERDPITAVGIGDMSGDVFGNGMLLSRSLRLIAAYDHRHVFVDPDPRDVAASWSERKRLFELGRSSWDDYDRALISEGGGVFPRTAKSVPISDQMRSALGIEDAELPPSELIRAVLRAPVDLLWNGGIGTVVKASHERDSDAEDRASDSIRVDAADLRARVVGEGGNLGFTAAARIELAAAGGAINADFIDNSAGVDSSDHEVNLKILLDSAVRQGLLAAEERNGLLAAVTDEVVEHVLANSFAQARVLTQEQRKASDRTLAAEELMTALEEEKQLERATHGLPSADELADRRAAGRGLTRPELSVLVALAKISITRALLDSPYPDEPALVPDLEAYFPASFVERFGTTIGEHPLRRELLATLAANEIVNTMGPTFVARRAAEFTIPPSRVVRGFRVAVGATDARPLWDGLDQLEGVAPDVVWQQRAEVDDLIRATSRWHVAHADDDLAATIEAHREGTRAIREQLDALVPSDRRRRRVEDAIAAGVPRELAREIAAGRALLIAPHIVDGARAIGRSVLDVAVATLSTERLLGLEVLQQTIDDLPLPNRMVRWATQALRDDLFEARATIARSALGEHGDVAPVTAVDAFLAARPATVGRLRSYLRELSPDVRGSAAGSAVAAPVLAIRQLQAIGEAAAEPERAA</sequence>
<dbReference type="Pfam" id="PF21079">
    <property type="entry name" value="GDH_HM2"/>
    <property type="match status" value="1"/>
</dbReference>
<dbReference type="Pfam" id="PF21078">
    <property type="entry name" value="GDH_HM3"/>
    <property type="match status" value="1"/>
</dbReference>
<dbReference type="InterPro" id="IPR049059">
    <property type="entry name" value="NAD_Glu_DH_HM1"/>
</dbReference>
<name>H0E264_9ACTN</name>
<keyword evidence="8" id="KW-1185">Reference proteome</keyword>
<feature type="region of interest" description="Disordered" evidence="1">
    <location>
        <begin position="233"/>
        <end position="261"/>
    </location>
</feature>